<comment type="caution">
    <text evidence="6">The sequence shown here is derived from an EMBL/GenBank/DDBJ whole genome shotgun (WGS) entry which is preliminary data.</text>
</comment>
<dbReference type="InterPro" id="IPR036864">
    <property type="entry name" value="Zn2-C6_fun-type_DNA-bd_sf"/>
</dbReference>
<feature type="compositionally biased region" description="Low complexity" evidence="4">
    <location>
        <begin position="464"/>
        <end position="479"/>
    </location>
</feature>
<dbReference type="GO" id="GO:0008270">
    <property type="term" value="F:zinc ion binding"/>
    <property type="evidence" value="ECO:0007669"/>
    <property type="project" value="InterPro"/>
</dbReference>
<accession>A0AAE0I507</accession>
<evidence type="ECO:0000256" key="4">
    <source>
        <dbReference type="SAM" id="MobiDB-lite"/>
    </source>
</evidence>
<reference evidence="6" key="2">
    <citation type="submission" date="2023-06" db="EMBL/GenBank/DDBJ databases">
        <authorList>
            <consortium name="Lawrence Berkeley National Laboratory"/>
            <person name="Haridas S."/>
            <person name="Hensen N."/>
            <person name="Bonometti L."/>
            <person name="Westerberg I."/>
            <person name="Brannstrom I.O."/>
            <person name="Guillou S."/>
            <person name="Cros-Aarteil S."/>
            <person name="Calhoun S."/>
            <person name="Kuo A."/>
            <person name="Mondo S."/>
            <person name="Pangilinan J."/>
            <person name="Riley R."/>
            <person name="Labutti K."/>
            <person name="Andreopoulos B."/>
            <person name="Lipzen A."/>
            <person name="Chen C."/>
            <person name="Yanf M."/>
            <person name="Daum C."/>
            <person name="Ng V."/>
            <person name="Clum A."/>
            <person name="Steindorff A."/>
            <person name="Ohm R."/>
            <person name="Martin F."/>
            <person name="Silar P."/>
            <person name="Natvig D."/>
            <person name="Lalanne C."/>
            <person name="Gautier V."/>
            <person name="Ament-Velasquez S.L."/>
            <person name="Kruys A."/>
            <person name="Hutchinson M.I."/>
            <person name="Powell A.J."/>
            <person name="Barry K."/>
            <person name="Miller A.N."/>
            <person name="Grigoriev I.V."/>
            <person name="Debuchy R."/>
            <person name="Gladieux P."/>
            <person name="Thoren M.H."/>
            <person name="Johannesson H."/>
        </authorList>
    </citation>
    <scope>NUCLEOTIDE SEQUENCE</scope>
    <source>
        <strain evidence="6">CBS 118394</strain>
    </source>
</reference>
<dbReference type="PANTHER" id="PTHR31001">
    <property type="entry name" value="UNCHARACTERIZED TRANSCRIPTIONAL REGULATORY PROTEIN"/>
    <property type="match status" value="1"/>
</dbReference>
<feature type="region of interest" description="Disordered" evidence="4">
    <location>
        <begin position="117"/>
        <end position="136"/>
    </location>
</feature>
<dbReference type="CDD" id="cd00067">
    <property type="entry name" value="GAL4"/>
    <property type="match status" value="1"/>
</dbReference>
<dbReference type="AlphaFoldDB" id="A0AAE0I507"/>
<evidence type="ECO:0000313" key="7">
    <source>
        <dbReference type="Proteomes" id="UP001283341"/>
    </source>
</evidence>
<keyword evidence="3" id="KW-0539">Nucleus</keyword>
<dbReference type="GO" id="GO:0000981">
    <property type="term" value="F:DNA-binding transcription factor activity, RNA polymerase II-specific"/>
    <property type="evidence" value="ECO:0007669"/>
    <property type="project" value="InterPro"/>
</dbReference>
<dbReference type="Pfam" id="PF00172">
    <property type="entry name" value="Zn_clus"/>
    <property type="match status" value="1"/>
</dbReference>
<dbReference type="GO" id="GO:0003677">
    <property type="term" value="F:DNA binding"/>
    <property type="evidence" value="ECO:0007669"/>
    <property type="project" value="InterPro"/>
</dbReference>
<keyword evidence="7" id="KW-1185">Reference proteome</keyword>
<protein>
    <submittedName>
        <fullName evidence="6">Fungal-specific transcription factor domain-containing protein</fullName>
    </submittedName>
</protein>
<comment type="subcellular location">
    <subcellularLocation>
        <location evidence="1">Nucleus</location>
    </subcellularLocation>
</comment>
<sequence length="693" mass="77685">MRGHSCVTCYQRKVKCDGRRPCSTCVRHARGGECRSSKAVGSASDQAVLARLRRYEALLTANGIPLTATRSEGDDGDVDDDVVRESIESDDGHNIIQRGHPRFVDNVIWNRLGSELVDDSTPESTEHTESELEDEENTAATLDNLIFSQQPLSSSNPLRHLSPPIPLVFRLWQTFLDNFNPLVKLLHAPTTQQLVSDAVTAPQGPSPSTEALLFAIYLCAVTTMTDKECVDQFGESKLELLRRYSYATQHALKNARFLRSTDVVVLQALTLYLLARRLYIHDQSIYLLAGLATRLAKTIGLHREQSLKHLSPFEAEIRRRLWWQIKILDYQSAQVSGASFEGVFTATEAGDTRRPLNVSDGALSPYMRKLPAPVDDARPTEMLFCMVRLEVGECMRQMRMVMTRNIVVLDPLAEQEQTIDAFEARMESHLLKQCDVSVPLHLMATLMVRSAVCQMRLSIWQHQQQQQQQQSSDTTTDSSGNENIYSWRGRRRRLFELALKILEYDSLAYSTESLRPFLWHVANVFPFQAFIQVLTDLLWMTTQKPDVHDGDDNGQQQTAIDVHRGWAAVNLAYQNRPELVGNEARNPLYFALGNLVLKAWASSSSHFPMQPFPAIERLQTWRASRASQPSASLQADKVDYLPAAGSGHQDSYNGGPVAVRGLDLTPFVFATGDNTDRGTWVGYASSSGTGADR</sequence>
<dbReference type="SMART" id="SM00066">
    <property type="entry name" value="GAL4"/>
    <property type="match status" value="1"/>
</dbReference>
<dbReference type="InterPro" id="IPR001138">
    <property type="entry name" value="Zn2Cys6_DnaBD"/>
</dbReference>
<evidence type="ECO:0000259" key="5">
    <source>
        <dbReference type="PROSITE" id="PS50048"/>
    </source>
</evidence>
<evidence type="ECO:0000313" key="6">
    <source>
        <dbReference type="EMBL" id="KAK3318733.1"/>
    </source>
</evidence>
<feature type="domain" description="Zn(2)-C6 fungal-type" evidence="5">
    <location>
        <begin position="5"/>
        <end position="36"/>
    </location>
</feature>
<dbReference type="Gene3D" id="4.10.240.10">
    <property type="entry name" value="Zn(2)-C6 fungal-type DNA-binding domain"/>
    <property type="match status" value="1"/>
</dbReference>
<name>A0AAE0I507_9PEZI</name>
<dbReference type="PROSITE" id="PS50048">
    <property type="entry name" value="ZN2_CY6_FUNGAL_2"/>
    <property type="match status" value="1"/>
</dbReference>
<dbReference type="PANTHER" id="PTHR31001:SF85">
    <property type="entry name" value="ZN(II)2CYS6 TRANSCRIPTION FACTOR (EUROFUNG)"/>
    <property type="match status" value="1"/>
</dbReference>
<dbReference type="InterPro" id="IPR007219">
    <property type="entry name" value="XnlR_reg_dom"/>
</dbReference>
<reference evidence="6" key="1">
    <citation type="journal article" date="2023" name="Mol. Phylogenet. Evol.">
        <title>Genome-scale phylogeny and comparative genomics of the fungal order Sordariales.</title>
        <authorList>
            <person name="Hensen N."/>
            <person name="Bonometti L."/>
            <person name="Westerberg I."/>
            <person name="Brannstrom I.O."/>
            <person name="Guillou S."/>
            <person name="Cros-Aarteil S."/>
            <person name="Calhoun S."/>
            <person name="Haridas S."/>
            <person name="Kuo A."/>
            <person name="Mondo S."/>
            <person name="Pangilinan J."/>
            <person name="Riley R."/>
            <person name="LaButti K."/>
            <person name="Andreopoulos B."/>
            <person name="Lipzen A."/>
            <person name="Chen C."/>
            <person name="Yan M."/>
            <person name="Daum C."/>
            <person name="Ng V."/>
            <person name="Clum A."/>
            <person name="Steindorff A."/>
            <person name="Ohm R.A."/>
            <person name="Martin F."/>
            <person name="Silar P."/>
            <person name="Natvig D.O."/>
            <person name="Lalanne C."/>
            <person name="Gautier V."/>
            <person name="Ament-Velasquez S.L."/>
            <person name="Kruys A."/>
            <person name="Hutchinson M.I."/>
            <person name="Powell A.J."/>
            <person name="Barry K."/>
            <person name="Miller A.N."/>
            <person name="Grigoriev I.V."/>
            <person name="Debuchy R."/>
            <person name="Gladieux P."/>
            <person name="Hiltunen Thoren M."/>
            <person name="Johannesson H."/>
        </authorList>
    </citation>
    <scope>NUCLEOTIDE SEQUENCE</scope>
    <source>
        <strain evidence="6">CBS 118394</strain>
    </source>
</reference>
<evidence type="ECO:0000256" key="2">
    <source>
        <dbReference type="ARBA" id="ARBA00022723"/>
    </source>
</evidence>
<feature type="region of interest" description="Disordered" evidence="4">
    <location>
        <begin position="464"/>
        <end position="483"/>
    </location>
</feature>
<dbReference type="EMBL" id="JAUEDM010000004">
    <property type="protein sequence ID" value="KAK3318733.1"/>
    <property type="molecule type" value="Genomic_DNA"/>
</dbReference>
<dbReference type="InterPro" id="IPR050613">
    <property type="entry name" value="Sec_Metabolite_Reg"/>
</dbReference>
<dbReference type="Pfam" id="PF04082">
    <property type="entry name" value="Fungal_trans"/>
    <property type="match status" value="1"/>
</dbReference>
<organism evidence="6 7">
    <name type="scientific">Apodospora peruviana</name>
    <dbReference type="NCBI Taxonomy" id="516989"/>
    <lineage>
        <taxon>Eukaryota</taxon>
        <taxon>Fungi</taxon>
        <taxon>Dikarya</taxon>
        <taxon>Ascomycota</taxon>
        <taxon>Pezizomycotina</taxon>
        <taxon>Sordariomycetes</taxon>
        <taxon>Sordariomycetidae</taxon>
        <taxon>Sordariales</taxon>
        <taxon>Lasiosphaeriaceae</taxon>
        <taxon>Apodospora</taxon>
    </lineage>
</organism>
<evidence type="ECO:0000256" key="1">
    <source>
        <dbReference type="ARBA" id="ARBA00004123"/>
    </source>
</evidence>
<keyword evidence="2" id="KW-0479">Metal-binding</keyword>
<dbReference type="GO" id="GO:0006351">
    <property type="term" value="P:DNA-templated transcription"/>
    <property type="evidence" value="ECO:0007669"/>
    <property type="project" value="InterPro"/>
</dbReference>
<dbReference type="GO" id="GO:0005634">
    <property type="term" value="C:nucleus"/>
    <property type="evidence" value="ECO:0007669"/>
    <property type="project" value="UniProtKB-SubCell"/>
</dbReference>
<dbReference type="SUPFAM" id="SSF57701">
    <property type="entry name" value="Zn2/Cys6 DNA-binding domain"/>
    <property type="match status" value="1"/>
</dbReference>
<dbReference type="Proteomes" id="UP001283341">
    <property type="component" value="Unassembled WGS sequence"/>
</dbReference>
<gene>
    <name evidence="6" type="ORF">B0H66DRAFT_533240</name>
</gene>
<evidence type="ECO:0000256" key="3">
    <source>
        <dbReference type="ARBA" id="ARBA00023242"/>
    </source>
</evidence>
<proteinExistence type="predicted"/>
<dbReference type="CDD" id="cd12148">
    <property type="entry name" value="fungal_TF_MHR"/>
    <property type="match status" value="1"/>
</dbReference>
<dbReference type="SMART" id="SM00906">
    <property type="entry name" value="Fungal_trans"/>
    <property type="match status" value="1"/>
</dbReference>